<feature type="compositionally biased region" description="Pro residues" evidence="3">
    <location>
        <begin position="311"/>
        <end position="326"/>
    </location>
</feature>
<dbReference type="Gene3D" id="3.30.710.10">
    <property type="entry name" value="Potassium Channel Kv1.1, Chain A"/>
    <property type="match status" value="1"/>
</dbReference>
<feature type="compositionally biased region" description="Low complexity" evidence="3">
    <location>
        <begin position="327"/>
        <end position="351"/>
    </location>
</feature>
<feature type="compositionally biased region" description="Low complexity" evidence="3">
    <location>
        <begin position="290"/>
        <end position="310"/>
    </location>
</feature>
<evidence type="ECO:0000313" key="6">
    <source>
        <dbReference type="EnsemblMetazoa" id="SMAR012243-PA"/>
    </source>
</evidence>
<accession>T1JEJ6</accession>
<dbReference type="Pfam" id="PF00651">
    <property type="entry name" value="BTB"/>
    <property type="match status" value="1"/>
</dbReference>
<dbReference type="Proteomes" id="UP000014500">
    <property type="component" value="Unassembled WGS sequence"/>
</dbReference>
<feature type="domain" description="HTH CENPB-type" evidence="5">
    <location>
        <begin position="485"/>
        <end position="565"/>
    </location>
</feature>
<keyword evidence="1" id="KW-0238">DNA-binding</keyword>
<feature type="compositionally biased region" description="Polar residues" evidence="3">
    <location>
        <begin position="278"/>
        <end position="289"/>
    </location>
</feature>
<feature type="domain" description="BTB" evidence="4">
    <location>
        <begin position="32"/>
        <end position="97"/>
    </location>
</feature>
<feature type="compositionally biased region" description="Basic residues" evidence="3">
    <location>
        <begin position="178"/>
        <end position="195"/>
    </location>
</feature>
<dbReference type="EnsemblMetazoa" id="SMAR012243-RA">
    <property type="protein sequence ID" value="SMAR012243-PA"/>
    <property type="gene ID" value="SMAR012243"/>
</dbReference>
<reference evidence="6" key="2">
    <citation type="submission" date="2015-02" db="UniProtKB">
        <authorList>
            <consortium name="EnsemblMetazoa"/>
        </authorList>
    </citation>
    <scope>IDENTIFICATION</scope>
</reference>
<reference evidence="7" key="1">
    <citation type="submission" date="2011-05" db="EMBL/GenBank/DDBJ databases">
        <authorList>
            <person name="Richards S.R."/>
            <person name="Qu J."/>
            <person name="Jiang H."/>
            <person name="Jhangiani S.N."/>
            <person name="Agravi P."/>
            <person name="Goodspeed R."/>
            <person name="Gross S."/>
            <person name="Mandapat C."/>
            <person name="Jackson L."/>
            <person name="Mathew T."/>
            <person name="Pu L."/>
            <person name="Thornton R."/>
            <person name="Saada N."/>
            <person name="Wilczek-Boney K.B."/>
            <person name="Lee S."/>
            <person name="Kovar C."/>
            <person name="Wu Y."/>
            <person name="Scherer S.E."/>
            <person name="Worley K.C."/>
            <person name="Muzny D.M."/>
            <person name="Gibbs R."/>
        </authorList>
    </citation>
    <scope>NUCLEOTIDE SEQUENCE</scope>
    <source>
        <strain evidence="7">Brora</strain>
    </source>
</reference>
<keyword evidence="7" id="KW-1185">Reference proteome</keyword>
<dbReference type="GO" id="GO:0003677">
    <property type="term" value="F:DNA binding"/>
    <property type="evidence" value="ECO:0007669"/>
    <property type="project" value="UniProtKB-KW"/>
</dbReference>
<dbReference type="InterPro" id="IPR006600">
    <property type="entry name" value="HTH_CenpB_DNA-bd_dom"/>
</dbReference>
<dbReference type="HOGENOM" id="CLU_476797_0_0_1"/>
<dbReference type="Pfam" id="PF03221">
    <property type="entry name" value="HTH_Tnp_Tc5"/>
    <property type="match status" value="1"/>
</dbReference>
<feature type="compositionally biased region" description="Low complexity" evidence="3">
    <location>
        <begin position="465"/>
        <end position="485"/>
    </location>
</feature>
<feature type="region of interest" description="Disordered" evidence="3">
    <location>
        <begin position="118"/>
        <end position="352"/>
    </location>
</feature>
<dbReference type="InterPro" id="IPR051095">
    <property type="entry name" value="Dros_DevTransReg"/>
</dbReference>
<dbReference type="PROSITE" id="PS51253">
    <property type="entry name" value="HTH_CENPB"/>
    <property type="match status" value="1"/>
</dbReference>
<evidence type="ECO:0000256" key="2">
    <source>
        <dbReference type="ARBA" id="ARBA00023242"/>
    </source>
</evidence>
<dbReference type="EMBL" id="JH432122">
    <property type="status" value="NOT_ANNOTATED_CDS"/>
    <property type="molecule type" value="Genomic_DNA"/>
</dbReference>
<keyword evidence="2" id="KW-0539">Nucleus</keyword>
<feature type="compositionally biased region" description="Basic and acidic residues" evidence="3">
    <location>
        <begin position="255"/>
        <end position="276"/>
    </location>
</feature>
<dbReference type="SUPFAM" id="SSF54695">
    <property type="entry name" value="POZ domain"/>
    <property type="match status" value="1"/>
</dbReference>
<dbReference type="PANTHER" id="PTHR23110">
    <property type="entry name" value="BTB DOMAIN TRANSCRIPTION FACTOR"/>
    <property type="match status" value="1"/>
</dbReference>
<evidence type="ECO:0000256" key="1">
    <source>
        <dbReference type="ARBA" id="ARBA00023125"/>
    </source>
</evidence>
<dbReference type="SMART" id="SM00225">
    <property type="entry name" value="BTB"/>
    <property type="match status" value="1"/>
</dbReference>
<organism evidence="6 7">
    <name type="scientific">Strigamia maritima</name>
    <name type="common">European centipede</name>
    <name type="synonym">Geophilus maritimus</name>
    <dbReference type="NCBI Taxonomy" id="126957"/>
    <lineage>
        <taxon>Eukaryota</taxon>
        <taxon>Metazoa</taxon>
        <taxon>Ecdysozoa</taxon>
        <taxon>Arthropoda</taxon>
        <taxon>Myriapoda</taxon>
        <taxon>Chilopoda</taxon>
        <taxon>Pleurostigmophora</taxon>
        <taxon>Geophilomorpha</taxon>
        <taxon>Linotaeniidae</taxon>
        <taxon>Strigamia</taxon>
    </lineage>
</organism>
<evidence type="ECO:0008006" key="8">
    <source>
        <dbReference type="Google" id="ProtNLM"/>
    </source>
</evidence>
<protein>
    <recommendedName>
        <fullName evidence="8">BTB domain-containing protein</fullName>
    </recommendedName>
</protein>
<evidence type="ECO:0000259" key="4">
    <source>
        <dbReference type="PROSITE" id="PS50097"/>
    </source>
</evidence>
<dbReference type="PROSITE" id="PS50097">
    <property type="entry name" value="BTB"/>
    <property type="match status" value="1"/>
</dbReference>
<dbReference type="InterPro" id="IPR011333">
    <property type="entry name" value="SKP1/BTB/POZ_sf"/>
</dbReference>
<dbReference type="PANTHER" id="PTHR23110:SF109">
    <property type="entry name" value="FI07618P-RELATED"/>
    <property type="match status" value="1"/>
</dbReference>
<feature type="region of interest" description="Disordered" evidence="3">
    <location>
        <begin position="412"/>
        <end position="431"/>
    </location>
</feature>
<feature type="region of interest" description="Disordered" evidence="3">
    <location>
        <begin position="465"/>
        <end position="491"/>
    </location>
</feature>
<sequence>MGSHQLFCLRWSNHQMNMLSVFDQLLQSEALVDVTLACEGLSFRAHKVVLSACSPYFQSLFMENPCKHPIVILKDIKYSDLRALVDFMYKGEVNVTQEQLSALLKTAETLKVKGLAEMTSSNNNNMNEGSSSMSSASVTRESTAAAAAAAANDHSAASIAGPPPSSSSSSSNVGLHPALHHRTGSPLPKRKKTRHQAQASHHVLAYRPPSSREASLDGDDSLDIQGSPEVIETKVEMPSDGFMPEESADQDSQMVDEHANENDSHVKTEFQEEKKPLTFQNTTTSASGTSLNKNNMSNSNNNNANPCSEPTTPPLPCSLPAAPPPTTTSSSSMPPSLPSTSGTQPSTSQGLKPLDFVLNDPYWLDRPPAKLAITLARKCIFGDEVLKQSNLTARNNMKPLDHEKMELIKTQSRNAPDAPDSDDSMDMSPLHQNNTSSVIEAIGSQLFGRYAPLTILPINQSIGSSSLRLEPSSPSSNNSSSSNNPKRGQPRILNEEEENLIVHYILDMAARGKPVTRKCVLEYGNMLLRRQDRVPTGSIHCNPEKGLSNDWWKEFKKRHPGLPFRLPVTPNS</sequence>
<dbReference type="AlphaFoldDB" id="T1JEJ6"/>
<dbReference type="GO" id="GO:0006357">
    <property type="term" value="P:regulation of transcription by RNA polymerase II"/>
    <property type="evidence" value="ECO:0007669"/>
    <property type="project" value="TreeGrafter"/>
</dbReference>
<proteinExistence type="predicted"/>
<dbReference type="CDD" id="cd18315">
    <property type="entry name" value="BTB_POZ_BAB-like"/>
    <property type="match status" value="1"/>
</dbReference>
<feature type="compositionally biased region" description="Low complexity" evidence="3">
    <location>
        <begin position="118"/>
        <end position="171"/>
    </location>
</feature>
<dbReference type="GO" id="GO:0005634">
    <property type="term" value="C:nucleus"/>
    <property type="evidence" value="ECO:0007669"/>
    <property type="project" value="TreeGrafter"/>
</dbReference>
<evidence type="ECO:0000256" key="3">
    <source>
        <dbReference type="SAM" id="MobiDB-lite"/>
    </source>
</evidence>
<evidence type="ECO:0000259" key="5">
    <source>
        <dbReference type="PROSITE" id="PS51253"/>
    </source>
</evidence>
<name>T1JEJ6_STRMM</name>
<evidence type="ECO:0000313" key="7">
    <source>
        <dbReference type="Proteomes" id="UP000014500"/>
    </source>
</evidence>
<dbReference type="InterPro" id="IPR000210">
    <property type="entry name" value="BTB/POZ_dom"/>
</dbReference>